<name>B5VVB6_LIMMA</name>
<feature type="repeat" description="TPR" evidence="3">
    <location>
        <begin position="45"/>
        <end position="78"/>
    </location>
</feature>
<dbReference type="InterPro" id="IPR051685">
    <property type="entry name" value="Ycf3/AcsC/BcsC/TPR_MFPF"/>
</dbReference>
<dbReference type="Gene3D" id="1.25.40.10">
    <property type="entry name" value="Tetratricopeptide repeat domain"/>
    <property type="match status" value="4"/>
</dbReference>
<dbReference type="Pfam" id="PF13181">
    <property type="entry name" value="TPR_8"/>
    <property type="match status" value="1"/>
</dbReference>
<accession>B5VVB6</accession>
<feature type="domain" description="Glycosyltransferase 61 catalytic" evidence="4">
    <location>
        <begin position="653"/>
        <end position="825"/>
    </location>
</feature>
<evidence type="ECO:0000256" key="1">
    <source>
        <dbReference type="ARBA" id="ARBA00022737"/>
    </source>
</evidence>
<feature type="repeat" description="TPR" evidence="3">
    <location>
        <begin position="184"/>
        <end position="217"/>
    </location>
</feature>
<evidence type="ECO:0000313" key="6">
    <source>
        <dbReference type="Proteomes" id="UP000004061"/>
    </source>
</evidence>
<feature type="repeat" description="TPR" evidence="3">
    <location>
        <begin position="425"/>
        <end position="458"/>
    </location>
</feature>
<feature type="repeat" description="TPR" evidence="3">
    <location>
        <begin position="218"/>
        <end position="251"/>
    </location>
</feature>
<feature type="repeat" description="TPR" evidence="3">
    <location>
        <begin position="391"/>
        <end position="424"/>
    </location>
</feature>
<comment type="caution">
    <text evidence="5">The sequence shown here is derived from an EMBL/GenBank/DDBJ whole genome shotgun (WGS) entry which is preliminary data.</text>
</comment>
<keyword evidence="2 3" id="KW-0802">TPR repeat</keyword>
<dbReference type="RefSeq" id="WP_006668125.1">
    <property type="nucleotide sequence ID" value="NZ_ABYK01000002.1"/>
</dbReference>
<dbReference type="SMART" id="SM00028">
    <property type="entry name" value="TPR"/>
    <property type="match status" value="13"/>
</dbReference>
<dbReference type="Pfam" id="PF14559">
    <property type="entry name" value="TPR_19"/>
    <property type="match status" value="1"/>
</dbReference>
<evidence type="ECO:0000256" key="3">
    <source>
        <dbReference type="PROSITE-ProRule" id="PRU00339"/>
    </source>
</evidence>
<keyword evidence="1" id="KW-0677">Repeat</keyword>
<dbReference type="SUPFAM" id="SSF48452">
    <property type="entry name" value="TPR-like"/>
    <property type="match status" value="2"/>
</dbReference>
<dbReference type="Pfam" id="PF13414">
    <property type="entry name" value="TPR_11"/>
    <property type="match status" value="1"/>
</dbReference>
<dbReference type="InterPro" id="IPR011990">
    <property type="entry name" value="TPR-like_helical_dom_sf"/>
</dbReference>
<dbReference type="Pfam" id="PF04577">
    <property type="entry name" value="Glyco_transf_61"/>
    <property type="match status" value="1"/>
</dbReference>
<gene>
    <name evidence="5" type="ORF">AmaxDRAFT_0448</name>
</gene>
<sequence length="891" mass="102062">MERDFQLPGELVSLHQQAIAYLEEGKFDEAIANCQQVIQQQPEWVMAYKTLGLALQKSNRLEAAENAYKKAINLDPNLVAAYGNLGSLYAQQERWEEAEVTLKQAISIDPNFRGLYRNLARVLTKIGRPEEAQSYWQKGLKLDAILKQRGQEELQIGNTLAESGKWSEAVSAFQKAIAYHPQLFLAHHKLGLGLMQLNQPAEAVSAFEKAIAIQPDFSWSHHHLGEAFQVLNKPALAVEAFRKAIAINPDFCWSYYQLAKAATQLQQWEDVADAYQKAIQLKSDFLEFYLGLSKALFELKRWQDLVKLYPSILSQQPDFIKNYYSLAETLVAQECWDAAFVIYEAIIEQNPSFLESPNNRVNWGKILVSQNRYEQAISQYQILVTQNPDCEWFYGFLADAYYQNKDWLTALENYQKAISINSNQDCFYCGLGNCLHKLGNFDQAIEAYRKAITIKNYPWYYEEIINVLMSQEKWEDALEFCFESLKNDPNHYQFYDKMKINLLHLGRHEDAEKCNHFQLPNDLLSKFCNLPSPDKWLVNSRSCSNVQTIEIYPSTSVNFKQPTTVSKSSFNFTSHRTQQPSGSVKIFPQARGLNTLNTGPLNLLNTIITGNNQVVQDLSSNNSGIALAAHNLPETIHLEGNIAFVSALYGHNYFHWMVEVIPRLHLVLASGVPVDKIVVNKFGHKYEDETLAMFDIPEHQKMFGCFRHVQAEVLIVPCRTLPTPKWACDFVKDLVLKHPSLLEEDNRCNYSSKIYISRANSYYRKVINEQELMDILKPLGFEVVYLENMSVKQQALCLHHAEVVISPHGAGLTNLVFCEPGTKVIELFPPADRTPTCYWTMSEICQLDYYYLVGEFNPELPKEIGNEIDRNPNFYIDINSLLKTMEIADII</sequence>
<dbReference type="AlphaFoldDB" id="B5VVB6"/>
<evidence type="ECO:0000259" key="4">
    <source>
        <dbReference type="Pfam" id="PF04577"/>
    </source>
</evidence>
<organism evidence="5 6">
    <name type="scientific">Limnospira maxima CS-328</name>
    <dbReference type="NCBI Taxonomy" id="513049"/>
    <lineage>
        <taxon>Bacteria</taxon>
        <taxon>Bacillati</taxon>
        <taxon>Cyanobacteriota</taxon>
        <taxon>Cyanophyceae</taxon>
        <taxon>Oscillatoriophycideae</taxon>
        <taxon>Oscillatoriales</taxon>
        <taxon>Sirenicapillariaceae</taxon>
        <taxon>Limnospira</taxon>
    </lineage>
</organism>
<feature type="repeat" description="TPR" evidence="3">
    <location>
        <begin position="150"/>
        <end position="183"/>
    </location>
</feature>
<keyword evidence="6" id="KW-1185">Reference proteome</keyword>
<dbReference type="Pfam" id="PF13174">
    <property type="entry name" value="TPR_6"/>
    <property type="match status" value="1"/>
</dbReference>
<protein>
    <submittedName>
        <fullName evidence="5">Tetratricopeptide TPR_2 repeat protein</fullName>
    </submittedName>
</protein>
<dbReference type="Pfam" id="PF13432">
    <property type="entry name" value="TPR_16"/>
    <property type="match status" value="1"/>
</dbReference>
<dbReference type="GO" id="GO:0016757">
    <property type="term" value="F:glycosyltransferase activity"/>
    <property type="evidence" value="ECO:0007669"/>
    <property type="project" value="InterPro"/>
</dbReference>
<dbReference type="PROSITE" id="PS50005">
    <property type="entry name" value="TPR"/>
    <property type="match status" value="7"/>
</dbReference>
<dbReference type="InterPro" id="IPR019734">
    <property type="entry name" value="TPR_rpt"/>
</dbReference>
<reference evidence="5 6" key="1">
    <citation type="journal article" date="2011" name="Appl. Environ. Microbiol.">
        <title>Contribution of a Sodium Ion Gradient to Energy Conservation during Fermentation in the Cyanobacterium Arthrospira (Spirulina) maxima CS-328.</title>
        <authorList>
            <person name="Carrieri D."/>
            <person name="Ananyev G."/>
            <person name="Lenz O."/>
            <person name="Bryant D.A."/>
            <person name="Dismukes G.C."/>
        </authorList>
    </citation>
    <scope>NUCLEOTIDE SEQUENCE [LARGE SCALE GENOMIC DNA]</scope>
    <source>
        <strain evidence="5 6">CS-328</strain>
    </source>
</reference>
<dbReference type="PANTHER" id="PTHR44943">
    <property type="entry name" value="CELLULOSE SYNTHASE OPERON PROTEIN C"/>
    <property type="match status" value="1"/>
</dbReference>
<evidence type="ECO:0000256" key="2">
    <source>
        <dbReference type="ARBA" id="ARBA00022803"/>
    </source>
</evidence>
<dbReference type="Proteomes" id="UP000004061">
    <property type="component" value="Unassembled WGS sequence"/>
</dbReference>
<proteinExistence type="predicted"/>
<dbReference type="PANTHER" id="PTHR44943:SF8">
    <property type="entry name" value="TPR REPEAT-CONTAINING PROTEIN MJ0263"/>
    <property type="match status" value="1"/>
</dbReference>
<dbReference type="InterPro" id="IPR049625">
    <property type="entry name" value="Glyco_transf_61_cat"/>
</dbReference>
<feature type="repeat" description="TPR" evidence="3">
    <location>
        <begin position="79"/>
        <end position="112"/>
    </location>
</feature>
<dbReference type="PROSITE" id="PS50293">
    <property type="entry name" value="TPR_REGION"/>
    <property type="match status" value="2"/>
</dbReference>
<dbReference type="EMBL" id="ABYK01000002">
    <property type="protein sequence ID" value="EDZ96959.1"/>
    <property type="molecule type" value="Genomic_DNA"/>
</dbReference>
<dbReference type="Pfam" id="PF00515">
    <property type="entry name" value="TPR_1"/>
    <property type="match status" value="1"/>
</dbReference>
<evidence type="ECO:0000313" key="5">
    <source>
        <dbReference type="EMBL" id="EDZ96959.1"/>
    </source>
</evidence>